<dbReference type="Gene3D" id="3.90.550.50">
    <property type="match status" value="1"/>
</dbReference>
<evidence type="ECO:0000313" key="2">
    <source>
        <dbReference type="Proteomes" id="UP000803844"/>
    </source>
</evidence>
<organism evidence="1 2">
    <name type="scientific">Cryphonectria parasitica (strain ATCC 38755 / EP155)</name>
    <dbReference type="NCBI Taxonomy" id="660469"/>
    <lineage>
        <taxon>Eukaryota</taxon>
        <taxon>Fungi</taxon>
        <taxon>Dikarya</taxon>
        <taxon>Ascomycota</taxon>
        <taxon>Pezizomycotina</taxon>
        <taxon>Sordariomycetes</taxon>
        <taxon>Sordariomycetidae</taxon>
        <taxon>Diaporthales</taxon>
        <taxon>Cryphonectriaceae</taxon>
        <taxon>Cryphonectria-Endothia species complex</taxon>
        <taxon>Cryphonectria</taxon>
    </lineage>
</organism>
<dbReference type="OrthoDB" id="414175at2759"/>
<sequence length="442" mass="49119">MTNCQSSFDHLRRLGLSSTIRYSRRCIQPVFPDSINRDVVANISFPLIRTTKTLNLSDECPLEIGELSCDDPIELPVPSPDPRSKGQYTHLVFGVATTYSRLRDSRSTITHWLADSGAILICLLTDNIQDLLGLNLSALEDEYASSGVALKLVYKHNEHHTTEQSHMLLVRDMLAAAPAAHWLGILDDDTFFPSLHAMATILAAHDHTKPKYLGQLTEHAQLLPQGILGAFGGAGIFLSLALAHELEPHLDECLSDRGGDMQIMDCVHAHSTARLTRVDGLWQADLIGDSAGFYESGRRVLSMHHWKSWNWLPVAEMAAVTRVCGDCFLERFVFGSGGDQNKPTTVLNNGYSINVYDGSMGLPDLSRTEQTWDDWDGKDAWKDYEWSLGPLRPKVDKSMKKSYWLAAAWEDGKTGALVQVYLHREGEDGGDDEVVALVWQSS</sequence>
<accession>A0A9P5CNU6</accession>
<name>A0A9P5CNU6_CRYP1</name>
<dbReference type="GeneID" id="63841901"/>
<dbReference type="PANTHER" id="PTHR10811">
    <property type="entry name" value="FRINGE-RELATED"/>
    <property type="match status" value="1"/>
</dbReference>
<dbReference type="EMBL" id="MU032348">
    <property type="protein sequence ID" value="KAF3764496.1"/>
    <property type="molecule type" value="Genomic_DNA"/>
</dbReference>
<dbReference type="Pfam" id="PF04646">
    <property type="entry name" value="DUF604"/>
    <property type="match status" value="1"/>
</dbReference>
<comment type="caution">
    <text evidence="1">The sequence shown here is derived from an EMBL/GenBank/DDBJ whole genome shotgun (WGS) entry which is preliminary data.</text>
</comment>
<dbReference type="InterPro" id="IPR006740">
    <property type="entry name" value="DUF604"/>
</dbReference>
<dbReference type="Proteomes" id="UP000803844">
    <property type="component" value="Unassembled WGS sequence"/>
</dbReference>
<dbReference type="RefSeq" id="XP_040775457.1">
    <property type="nucleotide sequence ID" value="XM_040924772.1"/>
</dbReference>
<proteinExistence type="predicted"/>
<reference evidence="1" key="1">
    <citation type="journal article" date="2020" name="Phytopathology">
        <title>Genome sequence of the chestnut blight fungus Cryphonectria parasitica EP155: A fundamental resource for an archetypical invasive plant pathogen.</title>
        <authorList>
            <person name="Crouch J.A."/>
            <person name="Dawe A."/>
            <person name="Aerts A."/>
            <person name="Barry K."/>
            <person name="Churchill A.C.L."/>
            <person name="Grimwood J."/>
            <person name="Hillman B."/>
            <person name="Milgroom M.G."/>
            <person name="Pangilinan J."/>
            <person name="Smith M."/>
            <person name="Salamov A."/>
            <person name="Schmutz J."/>
            <person name="Yadav J."/>
            <person name="Grigoriev I.V."/>
            <person name="Nuss D."/>
        </authorList>
    </citation>
    <scope>NUCLEOTIDE SEQUENCE</scope>
    <source>
        <strain evidence="1">EP155</strain>
    </source>
</reference>
<gene>
    <name evidence="1" type="ORF">M406DRAFT_62340</name>
</gene>
<protein>
    <submittedName>
        <fullName evidence="1">Family 31 glycosyltransferase</fullName>
    </submittedName>
</protein>
<keyword evidence="2" id="KW-1185">Reference proteome</keyword>
<dbReference type="AlphaFoldDB" id="A0A9P5CNU6"/>
<evidence type="ECO:0000313" key="1">
    <source>
        <dbReference type="EMBL" id="KAF3764496.1"/>
    </source>
</evidence>